<dbReference type="Gene3D" id="3.40.50.1240">
    <property type="entry name" value="Phosphoglycerate mutase-like"/>
    <property type="match status" value="1"/>
</dbReference>
<proteinExistence type="predicted"/>
<dbReference type="InterPro" id="IPR029033">
    <property type="entry name" value="His_PPase_superfam"/>
</dbReference>
<dbReference type="SMART" id="SM00855">
    <property type="entry name" value="PGAM"/>
    <property type="match status" value="1"/>
</dbReference>
<dbReference type="PANTHER" id="PTHR47623">
    <property type="entry name" value="OS09G0287300 PROTEIN"/>
    <property type="match status" value="1"/>
</dbReference>
<dbReference type="SUPFAM" id="SSF53254">
    <property type="entry name" value="Phosphoglycerate mutase-like"/>
    <property type="match status" value="1"/>
</dbReference>
<dbReference type="RefSeq" id="WP_109385793.1">
    <property type="nucleotide sequence ID" value="NZ_QETF01000001.1"/>
</dbReference>
<dbReference type="OrthoDB" id="9810154at2"/>
<dbReference type="Pfam" id="PF00300">
    <property type="entry name" value="His_Phos_1"/>
    <property type="match status" value="1"/>
</dbReference>
<dbReference type="Proteomes" id="UP000245293">
    <property type="component" value="Unassembled WGS sequence"/>
</dbReference>
<name>A0A2V1PCH0_9RHOB</name>
<dbReference type="InterPro" id="IPR013078">
    <property type="entry name" value="His_Pase_superF_clade-1"/>
</dbReference>
<keyword evidence="2" id="KW-1185">Reference proteome</keyword>
<protein>
    <submittedName>
        <fullName evidence="1">Phosphoglycerate mutase</fullName>
    </submittedName>
</protein>
<dbReference type="EMBL" id="QETF01000001">
    <property type="protein sequence ID" value="PWG18592.1"/>
    <property type="molecule type" value="Genomic_DNA"/>
</dbReference>
<gene>
    <name evidence="1" type="ORF">DFK10_01340</name>
</gene>
<dbReference type="AlphaFoldDB" id="A0A2V1PCH0"/>
<dbReference type="PANTHER" id="PTHR47623:SF1">
    <property type="entry name" value="OS09G0287300 PROTEIN"/>
    <property type="match status" value="1"/>
</dbReference>
<reference evidence="2" key="1">
    <citation type="submission" date="2018-05" db="EMBL/GenBank/DDBJ databases">
        <authorList>
            <person name="Du Z."/>
            <person name="Wang X."/>
        </authorList>
    </citation>
    <scope>NUCLEOTIDE SEQUENCE [LARGE SCALE GENOMIC DNA]</scope>
    <source>
        <strain evidence="2">WDS4C29</strain>
    </source>
</reference>
<evidence type="ECO:0000313" key="1">
    <source>
        <dbReference type="EMBL" id="PWG18592.1"/>
    </source>
</evidence>
<comment type="caution">
    <text evidence="1">The sequence shown here is derived from an EMBL/GenBank/DDBJ whole genome shotgun (WGS) entry which is preliminary data.</text>
</comment>
<sequence>MTHRLILIRHAKSSWDDPFADDHARILNARGRDAATAIGTWLRDGEYLPDHVLSSDSARTTETVARMKASWGADVPITFLPALYHAAPQILLEVLRAAPARRVALVAHNPGIGEFASAMATEPPGHPKFHQYPTCATTILDFDIPKWNDAAPGLGRVVDFIVPRDLTG</sequence>
<evidence type="ECO:0000313" key="2">
    <source>
        <dbReference type="Proteomes" id="UP000245293"/>
    </source>
</evidence>
<organism evidence="1 2">
    <name type="scientific">Salibaculum griseiflavum</name>
    <dbReference type="NCBI Taxonomy" id="1914409"/>
    <lineage>
        <taxon>Bacteria</taxon>
        <taxon>Pseudomonadati</taxon>
        <taxon>Pseudomonadota</taxon>
        <taxon>Alphaproteobacteria</taxon>
        <taxon>Rhodobacterales</taxon>
        <taxon>Roseobacteraceae</taxon>
        <taxon>Salibaculum</taxon>
    </lineage>
</organism>
<dbReference type="CDD" id="cd07067">
    <property type="entry name" value="HP_PGM_like"/>
    <property type="match status" value="1"/>
</dbReference>
<accession>A0A2V1PCH0</accession>